<organism evidence="2 3">
    <name type="scientific">Chondromyces apiculatus DSM 436</name>
    <dbReference type="NCBI Taxonomy" id="1192034"/>
    <lineage>
        <taxon>Bacteria</taxon>
        <taxon>Pseudomonadati</taxon>
        <taxon>Myxococcota</taxon>
        <taxon>Polyangia</taxon>
        <taxon>Polyangiales</taxon>
        <taxon>Polyangiaceae</taxon>
        <taxon>Chondromyces</taxon>
    </lineage>
</organism>
<evidence type="ECO:0000313" key="3">
    <source>
        <dbReference type="Proteomes" id="UP000019678"/>
    </source>
</evidence>
<dbReference type="SUPFAM" id="SSF49899">
    <property type="entry name" value="Concanavalin A-like lectins/glucanases"/>
    <property type="match status" value="2"/>
</dbReference>
<dbReference type="RefSeq" id="WP_156041130.1">
    <property type="nucleotide sequence ID" value="NZ_ASRX01000043.1"/>
</dbReference>
<sequence>MSTITSGLTLHLKLDAVVARDGTRVVQDASTSGNHGTLQGSEVTLVHDATFGRCLQLGGKDGYVAVKDPFGSGNDFTLCLWLKPEAVGGDDTAQGVLGEKPSPVPAGLPGSHANLSAPGSMAPASASPGAMAPASASPGAMAPASASPGAVHPKATAGRNPSLERRGDALVYDAYDRAADASGGYASHRGTVSGFFQGDDWVHVTWVKQGESYRIYRDARPMTPDEEIPAPAAYFTAPGTDYAVGCAGACWAGRIAGVRIYDRALRLREIWQVIEADKVVPFREAHPVDFTLSDGNEAPVLYIEDSVASPEAVLNLELTNTSGRPIYVEALDGTAATDEAHHVALRFRKGVLAESKRNQQQVREADAWALGFGATRDADVLYLRWKTPGVLGAGDTLAVTLLDVAASALGGARGTRVALTTRHLSYEATGGGEIEETRTHALSIVNHSGQKAVPFRACTLGPNKILQGTKSTVTLLLTSALQRDVVLDPTSKLVLSAETEPDGAPGSRPWALARASELATMIVTVIGETWTITPETSGPSPTWTLQPQSRRNLSADAAIKIQLDAILSSLPLGMASITLRYENVPGYWDGSFSLPVEKSPMSFPCDAQGQSLGIGLRGFSFLVGPSGGTEALQITNSASADVLRVTREGILSTNAIDAKPMVSTFKLEGQADTFYPVFFDDPNGSDGPFELQIITMNVKEYAPFPSTGDPAETGWFISTFRGRGELFFDVELSWERWPSVANYGFDLSTSAVIVWLRGQTTYHWRSNQRVVAEPLTAQGLPGGRNGSLYSPMTKVDPKILKGKRLGEPLAPNYVSEWRTLDLSGSTPIRFDLGFVPVHVVVLCKIDGLPSFQVPPFVGGPVDSQGVPRGPLYLIADRYVWISAVPSVADDIRALLQHFPAISQAATKVAPQFKVLAWVAVDDVEV</sequence>
<dbReference type="STRING" id="1192034.CAP_5259"/>
<dbReference type="OrthoDB" id="9810174at2"/>
<dbReference type="InterPro" id="IPR013320">
    <property type="entry name" value="ConA-like_dom_sf"/>
</dbReference>
<protein>
    <recommendedName>
        <fullName evidence="4">LamG-like jellyroll fold domain-containing protein</fullName>
    </recommendedName>
</protein>
<dbReference type="Gene3D" id="2.60.120.200">
    <property type="match status" value="2"/>
</dbReference>
<dbReference type="eggNOG" id="COG4675">
    <property type="taxonomic scope" value="Bacteria"/>
</dbReference>
<keyword evidence="3" id="KW-1185">Reference proteome</keyword>
<reference evidence="2 3" key="1">
    <citation type="submission" date="2013-05" db="EMBL/GenBank/DDBJ databases">
        <title>Genome assembly of Chondromyces apiculatus DSM 436.</title>
        <authorList>
            <person name="Sharma G."/>
            <person name="Khatri I."/>
            <person name="Kaur C."/>
            <person name="Mayilraj S."/>
            <person name="Subramanian S."/>
        </authorList>
    </citation>
    <scope>NUCLEOTIDE SEQUENCE [LARGE SCALE GENOMIC DNA]</scope>
    <source>
        <strain evidence="2 3">DSM 436</strain>
    </source>
</reference>
<dbReference type="AlphaFoldDB" id="A0A017T347"/>
<evidence type="ECO:0000256" key="1">
    <source>
        <dbReference type="SAM" id="MobiDB-lite"/>
    </source>
</evidence>
<comment type="caution">
    <text evidence="2">The sequence shown here is derived from an EMBL/GenBank/DDBJ whole genome shotgun (WGS) entry which is preliminary data.</text>
</comment>
<dbReference type="Proteomes" id="UP000019678">
    <property type="component" value="Unassembled WGS sequence"/>
</dbReference>
<evidence type="ECO:0008006" key="4">
    <source>
        <dbReference type="Google" id="ProtNLM"/>
    </source>
</evidence>
<gene>
    <name evidence="2" type="ORF">CAP_5259</name>
</gene>
<proteinExistence type="predicted"/>
<accession>A0A017T347</accession>
<feature type="region of interest" description="Disordered" evidence="1">
    <location>
        <begin position="92"/>
        <end position="163"/>
    </location>
</feature>
<feature type="compositionally biased region" description="Low complexity" evidence="1">
    <location>
        <begin position="116"/>
        <end position="150"/>
    </location>
</feature>
<evidence type="ECO:0000313" key="2">
    <source>
        <dbReference type="EMBL" id="EYF03648.1"/>
    </source>
</evidence>
<name>A0A017T347_9BACT</name>
<dbReference type="EMBL" id="ASRX01000043">
    <property type="protein sequence ID" value="EYF03648.1"/>
    <property type="molecule type" value="Genomic_DNA"/>
</dbReference>